<dbReference type="Proteomes" id="UP000254889">
    <property type="component" value="Chromosome"/>
</dbReference>
<dbReference type="KEGG" id="ptaw:DW352_19780"/>
<gene>
    <name evidence="1" type="ORF">DW352_19780</name>
</gene>
<protein>
    <submittedName>
        <fullName evidence="1">DUF429 domain-containing protein</fullName>
    </submittedName>
</protein>
<dbReference type="OrthoDB" id="9811476at2"/>
<dbReference type="InterPro" id="IPR007362">
    <property type="entry name" value="DUF429"/>
</dbReference>
<name>A0A346A4N4_9HYPH</name>
<accession>A0A346A4N4</accession>
<sequence length="245" mass="26024">MNETNDLWLAGVDGCPSGWIAAFVRPTGEACEVAIFPRFADIVAARQIAVVAVDMPIGLPARTGLGGRAAENAVRPLLGARQSSVFSVPSRAAIEETDYRAACDTALATSDPPRKVSKQLFNIAPKIREVDGALRTDAALAARAFEVHPELAFWRLNGERPLTEPKKVKSRCYEPGLALRRDLLIAAGLPPAIVHGAPPKGAGPDDLLDALACAAIARRVHAGTAHPFPTQVERDAFGLPMAIWA</sequence>
<evidence type="ECO:0000313" key="2">
    <source>
        <dbReference type="Proteomes" id="UP000254889"/>
    </source>
</evidence>
<keyword evidence="2" id="KW-1185">Reference proteome</keyword>
<evidence type="ECO:0000313" key="1">
    <source>
        <dbReference type="EMBL" id="AXK84131.1"/>
    </source>
</evidence>
<proteinExistence type="predicted"/>
<dbReference type="Pfam" id="PF04250">
    <property type="entry name" value="DUF429"/>
    <property type="match status" value="1"/>
</dbReference>
<reference evidence="1 2" key="1">
    <citation type="submission" date="2018-07" db="EMBL/GenBank/DDBJ databases">
        <authorList>
            <person name="Quirk P.G."/>
            <person name="Krulwich T.A."/>
        </authorList>
    </citation>
    <scope>NUCLEOTIDE SEQUENCE [LARGE SCALE GENOMIC DNA]</scope>
    <source>
        <strain evidence="1 2">CC-BB4</strain>
    </source>
</reference>
<dbReference type="EMBL" id="CP031417">
    <property type="protein sequence ID" value="AXK84131.1"/>
    <property type="molecule type" value="Genomic_DNA"/>
</dbReference>
<organism evidence="1 2">
    <name type="scientific">Pseudolabrys taiwanensis</name>
    <dbReference type="NCBI Taxonomy" id="331696"/>
    <lineage>
        <taxon>Bacteria</taxon>
        <taxon>Pseudomonadati</taxon>
        <taxon>Pseudomonadota</taxon>
        <taxon>Alphaproteobacteria</taxon>
        <taxon>Hyphomicrobiales</taxon>
        <taxon>Xanthobacteraceae</taxon>
        <taxon>Pseudolabrys</taxon>
    </lineage>
</organism>
<dbReference type="AlphaFoldDB" id="A0A346A4N4"/>